<proteinExistence type="predicted"/>
<protein>
    <recommendedName>
        <fullName evidence="3">Nuclease</fullName>
    </recommendedName>
</protein>
<evidence type="ECO:0000313" key="1">
    <source>
        <dbReference type="EMBL" id="PKR52300.1"/>
    </source>
</evidence>
<evidence type="ECO:0008006" key="3">
    <source>
        <dbReference type="Google" id="ProtNLM"/>
    </source>
</evidence>
<dbReference type="Proteomes" id="UP000233365">
    <property type="component" value="Unassembled WGS sequence"/>
</dbReference>
<reference evidence="1 2" key="1">
    <citation type="submission" date="2017-11" db="EMBL/GenBank/DDBJ databases">
        <title>Biodiversity and function of Thalassospira species in the particle-attached aromatic-hydrocarbon-degrading consortia from the surface seawater of the China South Sea.</title>
        <authorList>
            <person name="Dong C."/>
            <person name="Liu R."/>
            <person name="Shao Z."/>
        </authorList>
    </citation>
    <scope>NUCLEOTIDE SEQUENCE [LARGE SCALE GENOMIC DNA]</scope>
    <source>
        <strain evidence="1 2">139Z-12</strain>
    </source>
</reference>
<evidence type="ECO:0000313" key="2">
    <source>
        <dbReference type="Proteomes" id="UP000233365"/>
    </source>
</evidence>
<keyword evidence="2" id="KW-1185">Reference proteome</keyword>
<organism evidence="1 2">
    <name type="scientific">Thalassospira povalilytica</name>
    <dbReference type="NCBI Taxonomy" id="732237"/>
    <lineage>
        <taxon>Bacteria</taxon>
        <taxon>Pseudomonadati</taxon>
        <taxon>Pseudomonadota</taxon>
        <taxon>Alphaproteobacteria</taxon>
        <taxon>Rhodospirillales</taxon>
        <taxon>Thalassospiraceae</taxon>
        <taxon>Thalassospira</taxon>
    </lineage>
</organism>
<dbReference type="SUPFAM" id="SSF50199">
    <property type="entry name" value="Staphylococcal nuclease"/>
    <property type="match status" value="1"/>
</dbReference>
<sequence>MPKAGFSCRFLLATIITIGTLFPIDGHAGPDWQCGVAANHDIAKSVQSDQADRNWHEISQVDIHRVDQLTASDLPDVTFRLADVEFVPEYQDLALNWLQTTSRESDKALLLLDDPDFLGRRPAWITSRPSGGLGGDNSVPWSQRLLLAGLVMALPQTGSDVGSLMDAEDTAIRQRAGIWSIRDTRHAYFVTASTEWDGAPPSGIPSVEDAIGRFVVVDGVVRSVEHQEWRSYLNFGDNWRSDFTIALDDAVRRSIAGGDNFEKVMDRWSGRKVRVRGIIESRGGPYVSLENPDWLCVQPE</sequence>
<dbReference type="InterPro" id="IPR035437">
    <property type="entry name" value="SNase_OB-fold_sf"/>
</dbReference>
<accession>A0ABX4RCS6</accession>
<dbReference type="EMBL" id="PGTS01000001">
    <property type="protein sequence ID" value="PKR52300.1"/>
    <property type="molecule type" value="Genomic_DNA"/>
</dbReference>
<name>A0ABX4RCS6_9PROT</name>
<comment type="caution">
    <text evidence="1">The sequence shown here is derived from an EMBL/GenBank/DDBJ whole genome shotgun (WGS) entry which is preliminary data.</text>
</comment>
<gene>
    <name evidence="1" type="ORF">CU041_01430</name>
</gene>